<dbReference type="RefSeq" id="XP_025375476.1">
    <property type="nucleotide sequence ID" value="XM_025522349.1"/>
</dbReference>
<name>A0A316YI28_9BASI</name>
<accession>A0A316YI28</accession>
<sequence length="97" mass="9676">MAQNIGSGINSVISDITSVGGDITSFAGGVASTVTSGAVLGYSYVTSEGRQIVTTVTSGAAGAFGEPIFHSANRPSCHSKNAQSAPVKFPSAPVKFP</sequence>
<dbReference type="Proteomes" id="UP000245768">
    <property type="component" value="Unassembled WGS sequence"/>
</dbReference>
<evidence type="ECO:0000256" key="1">
    <source>
        <dbReference type="SAM" id="MobiDB-lite"/>
    </source>
</evidence>
<dbReference type="AlphaFoldDB" id="A0A316YI28"/>
<dbReference type="EMBL" id="KZ819638">
    <property type="protein sequence ID" value="PWN88278.1"/>
    <property type="molecule type" value="Genomic_DNA"/>
</dbReference>
<evidence type="ECO:0000313" key="2">
    <source>
        <dbReference type="EMBL" id="PWN88278.1"/>
    </source>
</evidence>
<gene>
    <name evidence="2" type="ORF">FA10DRAFT_268479</name>
</gene>
<proteinExistence type="predicted"/>
<protein>
    <submittedName>
        <fullName evidence="2">Uncharacterized protein</fullName>
    </submittedName>
</protein>
<dbReference type="InParanoid" id="A0A316YI28"/>
<dbReference type="OrthoDB" id="4095724at2759"/>
<organism evidence="2 3">
    <name type="scientific">Acaromyces ingoldii</name>
    <dbReference type="NCBI Taxonomy" id="215250"/>
    <lineage>
        <taxon>Eukaryota</taxon>
        <taxon>Fungi</taxon>
        <taxon>Dikarya</taxon>
        <taxon>Basidiomycota</taxon>
        <taxon>Ustilaginomycotina</taxon>
        <taxon>Exobasidiomycetes</taxon>
        <taxon>Exobasidiales</taxon>
        <taxon>Cryptobasidiaceae</taxon>
        <taxon>Acaromyces</taxon>
    </lineage>
</organism>
<reference evidence="2 3" key="1">
    <citation type="journal article" date="2018" name="Mol. Biol. Evol.">
        <title>Broad Genomic Sampling Reveals a Smut Pathogenic Ancestry of the Fungal Clade Ustilaginomycotina.</title>
        <authorList>
            <person name="Kijpornyongpan T."/>
            <person name="Mondo S.J."/>
            <person name="Barry K."/>
            <person name="Sandor L."/>
            <person name="Lee J."/>
            <person name="Lipzen A."/>
            <person name="Pangilinan J."/>
            <person name="LaButti K."/>
            <person name="Hainaut M."/>
            <person name="Henrissat B."/>
            <person name="Grigoriev I.V."/>
            <person name="Spatafora J.W."/>
            <person name="Aime M.C."/>
        </authorList>
    </citation>
    <scope>NUCLEOTIDE SEQUENCE [LARGE SCALE GENOMIC DNA]</scope>
    <source>
        <strain evidence="2 3">MCA 4198</strain>
    </source>
</reference>
<evidence type="ECO:0000313" key="3">
    <source>
        <dbReference type="Proteomes" id="UP000245768"/>
    </source>
</evidence>
<feature type="region of interest" description="Disordered" evidence="1">
    <location>
        <begin position="76"/>
        <end position="97"/>
    </location>
</feature>
<keyword evidence="3" id="KW-1185">Reference proteome</keyword>
<dbReference type="GeneID" id="37044265"/>